<dbReference type="Pfam" id="PF01494">
    <property type="entry name" value="FAD_binding_3"/>
    <property type="match status" value="1"/>
</dbReference>
<accession>A0A4Z0GWP0</accession>
<comment type="cofactor">
    <cofactor evidence="1">
        <name>FAD</name>
        <dbReference type="ChEBI" id="CHEBI:57692"/>
    </cofactor>
</comment>
<organism evidence="5 6">
    <name type="scientific">Halobacillus salinus</name>
    <dbReference type="NCBI Taxonomy" id="192814"/>
    <lineage>
        <taxon>Bacteria</taxon>
        <taxon>Bacillati</taxon>
        <taxon>Bacillota</taxon>
        <taxon>Bacilli</taxon>
        <taxon>Bacillales</taxon>
        <taxon>Bacillaceae</taxon>
        <taxon>Halobacillus</taxon>
    </lineage>
</organism>
<dbReference type="PANTHER" id="PTHR43004:SF19">
    <property type="entry name" value="BINDING MONOOXYGENASE, PUTATIVE (JCVI)-RELATED"/>
    <property type="match status" value="1"/>
</dbReference>
<evidence type="ECO:0000256" key="2">
    <source>
        <dbReference type="ARBA" id="ARBA00022630"/>
    </source>
</evidence>
<dbReference type="GO" id="GO:0016709">
    <property type="term" value="F:oxidoreductase activity, acting on paired donors, with incorporation or reduction of molecular oxygen, NAD(P)H as one donor, and incorporation of one atom of oxygen"/>
    <property type="evidence" value="ECO:0007669"/>
    <property type="project" value="UniProtKB-ARBA"/>
</dbReference>
<proteinExistence type="predicted"/>
<dbReference type="InterPro" id="IPR036188">
    <property type="entry name" value="FAD/NAD-bd_sf"/>
</dbReference>
<dbReference type="SUPFAM" id="SSF51905">
    <property type="entry name" value="FAD/NAD(P)-binding domain"/>
    <property type="match status" value="1"/>
</dbReference>
<reference evidence="5 6" key="1">
    <citation type="journal article" date="2003" name="Int. J. Syst. Evol. Microbiol.">
        <title>Halobacillus salinus sp. nov., isolated from a salt lake on the coast of the East Sea in Korea.</title>
        <authorList>
            <person name="Yoon J.H."/>
            <person name="Kang K.H."/>
            <person name="Park Y.H."/>
        </authorList>
    </citation>
    <scope>NUCLEOTIDE SEQUENCE [LARGE SCALE GENOMIC DNA]</scope>
    <source>
        <strain evidence="5 6">HSL-3</strain>
    </source>
</reference>
<evidence type="ECO:0000256" key="1">
    <source>
        <dbReference type="ARBA" id="ARBA00001974"/>
    </source>
</evidence>
<evidence type="ECO:0000256" key="3">
    <source>
        <dbReference type="ARBA" id="ARBA00022827"/>
    </source>
</evidence>
<dbReference type="Gene3D" id="3.30.70.2450">
    <property type="match status" value="1"/>
</dbReference>
<dbReference type="PRINTS" id="PR00420">
    <property type="entry name" value="RNGMNOXGNASE"/>
</dbReference>
<evidence type="ECO:0000313" key="5">
    <source>
        <dbReference type="EMBL" id="TGB01415.1"/>
    </source>
</evidence>
<dbReference type="EMBL" id="SRJC01000006">
    <property type="protein sequence ID" value="TGB01415.1"/>
    <property type="molecule type" value="Genomic_DNA"/>
</dbReference>
<dbReference type="InterPro" id="IPR050641">
    <property type="entry name" value="RIFMO-like"/>
</dbReference>
<dbReference type="InterPro" id="IPR002938">
    <property type="entry name" value="FAD-bd"/>
</dbReference>
<dbReference type="Gene3D" id="3.50.50.60">
    <property type="entry name" value="FAD/NAD(P)-binding domain"/>
    <property type="match status" value="1"/>
</dbReference>
<feature type="domain" description="FAD-binding" evidence="4">
    <location>
        <begin position="22"/>
        <end position="355"/>
    </location>
</feature>
<dbReference type="Proteomes" id="UP000297982">
    <property type="component" value="Unassembled WGS sequence"/>
</dbReference>
<gene>
    <name evidence="5" type="ORF">E4663_16545</name>
</gene>
<dbReference type="GO" id="GO:0071949">
    <property type="term" value="F:FAD binding"/>
    <property type="evidence" value="ECO:0007669"/>
    <property type="project" value="InterPro"/>
</dbReference>
<protein>
    <submittedName>
        <fullName evidence="5">FAD-binding protein</fullName>
    </submittedName>
</protein>
<name>A0A4Z0GWP0_9BACI</name>
<dbReference type="PANTHER" id="PTHR43004">
    <property type="entry name" value="TRK SYSTEM POTASSIUM UPTAKE PROTEIN"/>
    <property type="match status" value="1"/>
</dbReference>
<comment type="caution">
    <text evidence="5">The sequence shown here is derived from an EMBL/GenBank/DDBJ whole genome shotgun (WGS) entry which is preliminary data.</text>
</comment>
<evidence type="ECO:0000313" key="6">
    <source>
        <dbReference type="Proteomes" id="UP000297982"/>
    </source>
</evidence>
<dbReference type="AlphaFoldDB" id="A0A4Z0GWP0"/>
<keyword evidence="3" id="KW-0274">FAD</keyword>
<keyword evidence="2" id="KW-0285">Flavoprotein</keyword>
<dbReference type="STRING" id="192814.GCA_900166575_00104"/>
<keyword evidence="6" id="KW-1185">Reference proteome</keyword>
<evidence type="ECO:0000259" key="4">
    <source>
        <dbReference type="Pfam" id="PF01494"/>
    </source>
</evidence>
<dbReference type="Gene3D" id="3.40.30.120">
    <property type="match status" value="1"/>
</dbReference>
<sequence length="551" mass="62263">MIGNDRLDIIWKGARLMTSVIETDVLIIGAGPAGLMAANMLQKQGVDFICLEKRAEPSQLSKALGIQARSLELFELLGVHKPFLKQGYPGPGAKLHLGGENPSLVELYHIESRYPYMLIVPQSDTERILEEHLESLGGKVKREEEMLEVRETEDGVYVRTGKEEYQARYLLACDGAHSPVREAFDVPFEGQDEGYTFFLGDVEIPELNEVFINMHINDRGALGIFPYKDGSYRVVGLDRSKQNEPHKDKPTFEEMQESVRTILEDPFTIADPKWLSNFGTSHRQVPNYRKGPVFFIGDAAHVHNPMGGQGMNLGLQDAMNIAWKLSVVLKGIAGDPFLDSYHEERWPLGKDVLKETSRMLKVANLEGAQGKIRNWTGKAALTQNWVQNRIANHLSNIYNEYEDAERNKSLKDPSLSRKALQAGRRLPDHLLFFDGTTDERLYPLIERHGHLCLIYTDAENDDLTDYAFLLSKKIEEDYPDLIKVFLVAKGGTVALGQEKLPIIYDVHRHLNQNVGMKEGHTLLVRPDGHVAFHDTAADVSQTMRKLETFFQ</sequence>